<evidence type="ECO:0000256" key="5">
    <source>
        <dbReference type="PIRSR" id="PIRSR613078-1"/>
    </source>
</evidence>
<dbReference type="InterPro" id="IPR029033">
    <property type="entry name" value="His_PPase_superfam"/>
</dbReference>
<name>A0A8K1CFE2_PYTOL</name>
<dbReference type="SUPFAM" id="SSF53254">
    <property type="entry name" value="Phosphoglycerate mutase-like"/>
    <property type="match status" value="1"/>
</dbReference>
<evidence type="ECO:0000256" key="4">
    <source>
        <dbReference type="ARBA" id="ARBA00023235"/>
    </source>
</evidence>
<dbReference type="Pfam" id="PF00300">
    <property type="entry name" value="His_Phos_1"/>
    <property type="match status" value="1"/>
</dbReference>
<dbReference type="OrthoDB" id="354304at2759"/>
<feature type="binding site" evidence="6">
    <location>
        <begin position="50"/>
        <end position="51"/>
    </location>
    <ligand>
        <name>substrate</name>
    </ligand>
</feature>
<evidence type="ECO:0000256" key="8">
    <source>
        <dbReference type="RuleBase" id="RU004511"/>
    </source>
</evidence>
<gene>
    <name evidence="9" type="ORF">Poli38472_005072</name>
</gene>
<dbReference type="NCBIfam" id="NF010713">
    <property type="entry name" value="PRK14115.1"/>
    <property type="match status" value="1"/>
</dbReference>
<dbReference type="PROSITE" id="PS00175">
    <property type="entry name" value="PG_MUTASE"/>
    <property type="match status" value="1"/>
</dbReference>
<comment type="caution">
    <text evidence="9">The sequence shown here is derived from an EMBL/GenBank/DDBJ whole genome shotgun (WGS) entry which is preliminary data.</text>
</comment>
<feature type="binding site" evidence="6">
    <location>
        <position position="127"/>
    </location>
    <ligand>
        <name>substrate</name>
    </ligand>
</feature>
<dbReference type="EMBL" id="SPLM01000073">
    <property type="protein sequence ID" value="TMW62454.1"/>
    <property type="molecule type" value="Genomic_DNA"/>
</dbReference>
<dbReference type="InterPro" id="IPR013078">
    <property type="entry name" value="His_Pase_superF_clade-1"/>
</dbReference>
<dbReference type="EC" id="5.4.2.11" evidence="8"/>
<dbReference type="AlphaFoldDB" id="A0A8K1CFE2"/>
<proteinExistence type="inferred from homology"/>
<feature type="site" description="Transition state stabilizer" evidence="7">
    <location>
        <position position="211"/>
    </location>
</feature>
<dbReference type="GO" id="GO:0006096">
    <property type="term" value="P:glycolytic process"/>
    <property type="evidence" value="ECO:0007669"/>
    <property type="project" value="UniProtKB-KW"/>
</dbReference>
<dbReference type="GO" id="GO:0004619">
    <property type="term" value="F:phosphoglycerate mutase activity"/>
    <property type="evidence" value="ECO:0007669"/>
    <property type="project" value="UniProtKB-EC"/>
</dbReference>
<feature type="binding site" evidence="6">
    <location>
        <begin position="116"/>
        <end position="119"/>
    </location>
    <ligand>
        <name>substrate</name>
    </ligand>
</feature>
<dbReference type="FunFam" id="3.40.50.1240:FF:000003">
    <property type="entry name" value="2,3-bisphosphoglycerate-dependent phosphoglycerate mutase"/>
    <property type="match status" value="1"/>
</dbReference>
<feature type="active site" description="Tele-phosphohistidine intermediate" evidence="5">
    <location>
        <position position="38"/>
    </location>
</feature>
<comment type="catalytic activity">
    <reaction evidence="1 8">
        <text>(2R)-2-phosphoglycerate = (2R)-3-phosphoglycerate</text>
        <dbReference type="Rhea" id="RHEA:15901"/>
        <dbReference type="ChEBI" id="CHEBI:58272"/>
        <dbReference type="ChEBI" id="CHEBI:58289"/>
        <dbReference type="EC" id="5.4.2.11"/>
    </reaction>
</comment>
<dbReference type="Gene3D" id="3.40.50.1240">
    <property type="entry name" value="Phosphoglycerate mutase-like"/>
    <property type="match status" value="1"/>
</dbReference>
<feature type="binding site" evidence="6">
    <location>
        <begin position="143"/>
        <end position="144"/>
    </location>
    <ligand>
        <name>substrate</name>
    </ligand>
</feature>
<feature type="active site" description="Proton donor/acceptor" evidence="5">
    <location>
        <position position="116"/>
    </location>
</feature>
<dbReference type="SMART" id="SM00855">
    <property type="entry name" value="PGAM"/>
    <property type="match status" value="1"/>
</dbReference>
<dbReference type="InterPro" id="IPR001345">
    <property type="entry name" value="PG/BPGM_mutase_AS"/>
</dbReference>
<dbReference type="Proteomes" id="UP000794436">
    <property type="component" value="Unassembled WGS sequence"/>
</dbReference>
<keyword evidence="10" id="KW-1185">Reference proteome</keyword>
<feature type="binding site" evidence="6">
    <location>
        <begin position="212"/>
        <end position="213"/>
    </location>
    <ligand>
        <name>substrate</name>
    </ligand>
</feature>
<evidence type="ECO:0000256" key="2">
    <source>
        <dbReference type="ARBA" id="ARBA00006717"/>
    </source>
</evidence>
<dbReference type="PANTHER" id="PTHR11931">
    <property type="entry name" value="PHOSPHOGLYCERATE MUTASE"/>
    <property type="match status" value="1"/>
</dbReference>
<evidence type="ECO:0000256" key="7">
    <source>
        <dbReference type="PIRSR" id="PIRSR613078-3"/>
    </source>
</evidence>
<protein>
    <recommendedName>
        <fullName evidence="8">Phosphoglycerate mutase</fullName>
        <ecNumber evidence="8">5.4.2.11</ecNumber>
    </recommendedName>
</protein>
<organism evidence="9 10">
    <name type="scientific">Pythium oligandrum</name>
    <name type="common">Mycoparasitic fungus</name>
    <dbReference type="NCBI Taxonomy" id="41045"/>
    <lineage>
        <taxon>Eukaryota</taxon>
        <taxon>Sar</taxon>
        <taxon>Stramenopiles</taxon>
        <taxon>Oomycota</taxon>
        <taxon>Peronosporomycetes</taxon>
        <taxon>Pythiales</taxon>
        <taxon>Pythiaceae</taxon>
        <taxon>Pythium</taxon>
    </lineage>
</organism>
<keyword evidence="3 8" id="KW-0324">Glycolysis</keyword>
<evidence type="ECO:0000256" key="1">
    <source>
        <dbReference type="ARBA" id="ARBA00000380"/>
    </source>
</evidence>
<dbReference type="InterPro" id="IPR005952">
    <property type="entry name" value="Phosphogly_mut1"/>
</dbReference>
<feature type="binding site" evidence="6">
    <location>
        <begin position="37"/>
        <end position="44"/>
    </location>
    <ligand>
        <name>substrate</name>
    </ligand>
</feature>
<evidence type="ECO:0000313" key="9">
    <source>
        <dbReference type="EMBL" id="TMW62454.1"/>
    </source>
</evidence>
<evidence type="ECO:0000256" key="6">
    <source>
        <dbReference type="PIRSR" id="PIRSR613078-2"/>
    </source>
</evidence>
<sequence length="284" mass="32470">MAMALHRRSLALSMRARNAAFLSQKANKHTHTLVLIRHGESEWNRQNRFTGWYDVQLSEKGNKEAKAAGELLKKEGYTFDIAYTSYLKRAIRTLWHVLEQTDLMWIPVFKTWRLNERHYGALTGLDKKETVDKHGKDQVMIWRRSYDIPPPELDTSSEYYPGNDVRYQGLPKEDLPLSESLKITAERVLPEWNNTIVPSITSGKKVLVAAHGNSLRALVKHLDGISESEITELNIPTGIPLVYHLDENLQPIPHPDAIAPLKGFYLGNQAEIRDRILGVKNQTK</sequence>
<reference evidence="9" key="1">
    <citation type="submission" date="2019-03" db="EMBL/GenBank/DDBJ databases">
        <title>Long read genome sequence of the mycoparasitic Pythium oligandrum ATCC 38472 isolated from sugarbeet rhizosphere.</title>
        <authorList>
            <person name="Gaulin E."/>
        </authorList>
    </citation>
    <scope>NUCLEOTIDE SEQUENCE</scope>
    <source>
        <strain evidence="9">ATCC 38472_TT</strain>
    </source>
</reference>
<dbReference type="CDD" id="cd07067">
    <property type="entry name" value="HP_PGM_like"/>
    <property type="match status" value="1"/>
</dbReference>
<feature type="binding site" evidence="6">
    <location>
        <position position="89"/>
    </location>
    <ligand>
        <name>substrate</name>
    </ligand>
</feature>
<comment type="similarity">
    <text evidence="2 8">Belongs to the phosphoglycerate mutase family. BPG-dependent PGAM subfamily.</text>
</comment>
<accession>A0A8K1CFE2</accession>
<evidence type="ECO:0000313" key="10">
    <source>
        <dbReference type="Proteomes" id="UP000794436"/>
    </source>
</evidence>
<keyword evidence="4 8" id="KW-0413">Isomerase</keyword>
<dbReference type="HAMAP" id="MF_01039">
    <property type="entry name" value="PGAM_GpmA"/>
    <property type="match status" value="1"/>
</dbReference>
<dbReference type="NCBIfam" id="TIGR01258">
    <property type="entry name" value="pgm_1"/>
    <property type="match status" value="1"/>
</dbReference>
<evidence type="ECO:0000256" key="3">
    <source>
        <dbReference type="ARBA" id="ARBA00023152"/>
    </source>
</evidence>